<dbReference type="Pfam" id="PF16094">
    <property type="entry name" value="PAC1"/>
    <property type="match status" value="1"/>
</dbReference>
<dbReference type="VEuPathDB" id="FungiDB:H257_13928"/>
<feature type="region of interest" description="Disordered" evidence="4">
    <location>
        <begin position="249"/>
        <end position="270"/>
    </location>
</feature>
<evidence type="ECO:0000313" key="5">
    <source>
        <dbReference type="EMBL" id="ETV70540.1"/>
    </source>
</evidence>
<dbReference type="PANTHER" id="PTHR15069">
    <property type="entry name" value="PROTEASOME ASSEMBLY CHAPERONE 1"/>
    <property type="match status" value="1"/>
</dbReference>
<dbReference type="GO" id="GO:0070628">
    <property type="term" value="F:proteasome binding"/>
    <property type="evidence" value="ECO:0007669"/>
    <property type="project" value="TreeGrafter"/>
</dbReference>
<name>W4FSQ3_APHAT</name>
<organism evidence="5">
    <name type="scientific">Aphanomyces astaci</name>
    <name type="common">Crayfish plague agent</name>
    <dbReference type="NCBI Taxonomy" id="112090"/>
    <lineage>
        <taxon>Eukaryota</taxon>
        <taxon>Sar</taxon>
        <taxon>Stramenopiles</taxon>
        <taxon>Oomycota</taxon>
        <taxon>Saprolegniomycetes</taxon>
        <taxon>Saprolegniales</taxon>
        <taxon>Verrucalvaceae</taxon>
        <taxon>Aphanomyces</taxon>
    </lineage>
</organism>
<protein>
    <recommendedName>
        <fullName evidence="2">Proteasome assembly chaperone 1</fullName>
    </recommendedName>
</protein>
<accession>W4FSQ3</accession>
<dbReference type="STRING" id="112090.W4FSQ3"/>
<evidence type="ECO:0000256" key="2">
    <source>
        <dbReference type="ARBA" id="ARBA00019180"/>
    </source>
</evidence>
<dbReference type="PANTHER" id="PTHR15069:SF1">
    <property type="entry name" value="PROTEASOME ASSEMBLY CHAPERONE 1"/>
    <property type="match status" value="1"/>
</dbReference>
<keyword evidence="3" id="KW-0143">Chaperone</keyword>
<reference evidence="5" key="1">
    <citation type="submission" date="2013-12" db="EMBL/GenBank/DDBJ databases">
        <title>The Genome Sequence of Aphanomyces astaci APO3.</title>
        <authorList>
            <consortium name="The Broad Institute Genomics Platform"/>
            <person name="Russ C."/>
            <person name="Tyler B."/>
            <person name="van West P."/>
            <person name="Dieguez-Uribeondo J."/>
            <person name="Young S.K."/>
            <person name="Zeng Q."/>
            <person name="Gargeya S."/>
            <person name="Fitzgerald M."/>
            <person name="Abouelleil A."/>
            <person name="Alvarado L."/>
            <person name="Chapman S.B."/>
            <person name="Gainer-Dewar J."/>
            <person name="Goldberg J."/>
            <person name="Griggs A."/>
            <person name="Gujja S."/>
            <person name="Hansen M."/>
            <person name="Howarth C."/>
            <person name="Imamovic A."/>
            <person name="Ireland A."/>
            <person name="Larimer J."/>
            <person name="McCowan C."/>
            <person name="Murphy C."/>
            <person name="Pearson M."/>
            <person name="Poon T.W."/>
            <person name="Priest M."/>
            <person name="Roberts A."/>
            <person name="Saif S."/>
            <person name="Shea T."/>
            <person name="Sykes S."/>
            <person name="Wortman J."/>
            <person name="Nusbaum C."/>
            <person name="Birren B."/>
        </authorList>
    </citation>
    <scope>NUCLEOTIDE SEQUENCE [LARGE SCALE GENOMIC DNA]</scope>
    <source>
        <strain evidence="5">APO3</strain>
    </source>
</reference>
<dbReference type="InterPro" id="IPR016565">
    <property type="entry name" value="Proteasome_assmbl_chp_1"/>
</dbReference>
<dbReference type="GO" id="GO:0080129">
    <property type="term" value="P:proteasome core complex assembly"/>
    <property type="evidence" value="ECO:0007669"/>
    <property type="project" value="TreeGrafter"/>
</dbReference>
<evidence type="ECO:0000256" key="3">
    <source>
        <dbReference type="ARBA" id="ARBA00023186"/>
    </source>
</evidence>
<evidence type="ECO:0000256" key="1">
    <source>
        <dbReference type="ARBA" id="ARBA00005261"/>
    </source>
</evidence>
<sequence>MALQLRYPGEADFSSRAALNDLPPSPTSTNGLTKRPVTAVFRWSPHVRASLQRQNESKLTPNELVIATGRRAASIMQQIVACTPEARVLGTLVLSTTFIVDTSLSSLDPSAVCSIVSLSSDKVVVVAPLDVADEHVWIWIESLFDHIAPRNVISMSTLMSLTYDSELHEACVLRMLRTTSSVEAPVHDVPILASPRFVTGIPAALLTYCELRQQDCSVFVTLHHSSSTVSQIAAAFHGITPLVQVESTKQGGPHVSGAPSSANSFEALYS</sequence>
<dbReference type="GO" id="GO:0005783">
    <property type="term" value="C:endoplasmic reticulum"/>
    <property type="evidence" value="ECO:0007669"/>
    <property type="project" value="InterPro"/>
</dbReference>
<dbReference type="RefSeq" id="XP_009839923.1">
    <property type="nucleotide sequence ID" value="XM_009841621.1"/>
</dbReference>
<evidence type="ECO:0000256" key="4">
    <source>
        <dbReference type="SAM" id="MobiDB-lite"/>
    </source>
</evidence>
<gene>
    <name evidence="5" type="ORF">H257_13928</name>
</gene>
<dbReference type="AlphaFoldDB" id="W4FSQ3"/>
<dbReference type="OrthoDB" id="17536at2759"/>
<comment type="similarity">
    <text evidence="1">Belongs to the PSMG1 family.</text>
</comment>
<proteinExistence type="inferred from homology"/>
<dbReference type="GeneID" id="20815924"/>
<dbReference type="EMBL" id="KI913165">
    <property type="protein sequence ID" value="ETV70540.1"/>
    <property type="molecule type" value="Genomic_DNA"/>
</dbReference>